<evidence type="ECO:0008006" key="4">
    <source>
        <dbReference type="Google" id="ProtNLM"/>
    </source>
</evidence>
<dbReference type="AlphaFoldDB" id="A0AAV6UIA7"/>
<keyword evidence="1" id="KW-0472">Membrane</keyword>
<reference evidence="2 3" key="1">
    <citation type="journal article" date="2022" name="Nat. Ecol. Evol.">
        <title>A masculinizing supergene underlies an exaggerated male reproductive morph in a spider.</title>
        <authorList>
            <person name="Hendrickx F."/>
            <person name="De Corte Z."/>
            <person name="Sonet G."/>
            <person name="Van Belleghem S.M."/>
            <person name="Kostlbacher S."/>
            <person name="Vangestel C."/>
        </authorList>
    </citation>
    <scope>NUCLEOTIDE SEQUENCE [LARGE SCALE GENOMIC DNA]</scope>
    <source>
        <strain evidence="2">W744_W776</strain>
    </source>
</reference>
<accession>A0AAV6UIA7</accession>
<keyword evidence="1" id="KW-1133">Transmembrane helix</keyword>
<keyword evidence="3" id="KW-1185">Reference proteome</keyword>
<organism evidence="2 3">
    <name type="scientific">Oedothorax gibbosus</name>
    <dbReference type="NCBI Taxonomy" id="931172"/>
    <lineage>
        <taxon>Eukaryota</taxon>
        <taxon>Metazoa</taxon>
        <taxon>Ecdysozoa</taxon>
        <taxon>Arthropoda</taxon>
        <taxon>Chelicerata</taxon>
        <taxon>Arachnida</taxon>
        <taxon>Araneae</taxon>
        <taxon>Araneomorphae</taxon>
        <taxon>Entelegynae</taxon>
        <taxon>Araneoidea</taxon>
        <taxon>Linyphiidae</taxon>
        <taxon>Erigoninae</taxon>
        <taxon>Oedothorax</taxon>
    </lineage>
</organism>
<name>A0AAV6UIA7_9ARAC</name>
<feature type="transmembrane region" description="Helical" evidence="1">
    <location>
        <begin position="184"/>
        <end position="207"/>
    </location>
</feature>
<sequence length="345" mass="38753">MNVSTLVQHYNLCKSQQKMKNIAKFLSKVDARKDKWIYPWAVFSTLIHITILAISIIEMKNNVTQTLLFDQVINPTLLSVVGVLYVSFIVITTLLPMNTYAIFYVLVCHNMTSVIQGFLKRLTTNPGVDSLLYEYTSIKNVVYSLDEELSFMVFCNIVFSSTMTYYSISVLLNPSLLQTFSARVWMTLLFLNTMVCFVAMTASATFVGETSAQVGIQSLMLRENVQTFTQQRYLTSVQKEKLVLFISSSSHVCVYNGACLQKGSVASTNKLITMAKLTLLMVALGACLLQISPGEAFFCVQYFCDGNQFVQSFCCNMLNYQECCIQSPLTDSSNCIKVVVATERK</sequence>
<dbReference type="Proteomes" id="UP000827092">
    <property type="component" value="Unassembled WGS sequence"/>
</dbReference>
<keyword evidence="1" id="KW-0812">Transmembrane</keyword>
<feature type="transmembrane region" description="Helical" evidence="1">
    <location>
        <begin position="77"/>
        <end position="95"/>
    </location>
</feature>
<evidence type="ECO:0000313" key="3">
    <source>
        <dbReference type="Proteomes" id="UP000827092"/>
    </source>
</evidence>
<feature type="transmembrane region" description="Helical" evidence="1">
    <location>
        <begin position="149"/>
        <end position="172"/>
    </location>
</feature>
<feature type="transmembrane region" description="Helical" evidence="1">
    <location>
        <begin position="36"/>
        <end position="57"/>
    </location>
</feature>
<protein>
    <recommendedName>
        <fullName evidence="4">Odorant receptor</fullName>
    </recommendedName>
</protein>
<evidence type="ECO:0000313" key="2">
    <source>
        <dbReference type="EMBL" id="KAG8183824.1"/>
    </source>
</evidence>
<proteinExistence type="predicted"/>
<comment type="caution">
    <text evidence="2">The sequence shown here is derived from an EMBL/GenBank/DDBJ whole genome shotgun (WGS) entry which is preliminary data.</text>
</comment>
<feature type="transmembrane region" description="Helical" evidence="1">
    <location>
        <begin position="102"/>
        <end position="119"/>
    </location>
</feature>
<gene>
    <name evidence="2" type="ORF">JTE90_025708</name>
</gene>
<evidence type="ECO:0000256" key="1">
    <source>
        <dbReference type="SAM" id="Phobius"/>
    </source>
</evidence>
<dbReference type="EMBL" id="JAFNEN010000402">
    <property type="protein sequence ID" value="KAG8183824.1"/>
    <property type="molecule type" value="Genomic_DNA"/>
</dbReference>